<evidence type="ECO:0000313" key="4">
    <source>
        <dbReference type="WBParaSite" id="EVEC_0000618701-mRNA-1"/>
    </source>
</evidence>
<reference evidence="4" key="1">
    <citation type="submission" date="2017-02" db="UniProtKB">
        <authorList>
            <consortium name="WormBaseParasite"/>
        </authorList>
    </citation>
    <scope>IDENTIFICATION</scope>
</reference>
<keyword evidence="3" id="KW-1185">Reference proteome</keyword>
<dbReference type="EMBL" id="UXUI01008273">
    <property type="protein sequence ID" value="VDD91047.1"/>
    <property type="molecule type" value="Genomic_DNA"/>
</dbReference>
<proteinExistence type="predicted"/>
<evidence type="ECO:0000313" key="2">
    <source>
        <dbReference type="EMBL" id="VDD91047.1"/>
    </source>
</evidence>
<reference evidence="2 3" key="2">
    <citation type="submission" date="2018-10" db="EMBL/GenBank/DDBJ databases">
        <authorList>
            <consortium name="Pathogen Informatics"/>
        </authorList>
    </citation>
    <scope>NUCLEOTIDE SEQUENCE [LARGE SCALE GENOMIC DNA]</scope>
</reference>
<keyword evidence="1" id="KW-0732">Signal</keyword>
<feature type="signal peptide" evidence="1">
    <location>
        <begin position="1"/>
        <end position="18"/>
    </location>
</feature>
<evidence type="ECO:0000256" key="1">
    <source>
        <dbReference type="SAM" id="SignalP"/>
    </source>
</evidence>
<name>A0A0N4V7C3_ENTVE</name>
<protein>
    <submittedName>
        <fullName evidence="4">Secreted protein</fullName>
    </submittedName>
</protein>
<dbReference type="Proteomes" id="UP000274131">
    <property type="component" value="Unassembled WGS sequence"/>
</dbReference>
<accession>A0A0N4V7C3</accession>
<dbReference type="AlphaFoldDB" id="A0A0N4V7C3"/>
<dbReference type="WBParaSite" id="EVEC_0000618701-mRNA-1">
    <property type="protein sequence ID" value="EVEC_0000618701-mRNA-1"/>
    <property type="gene ID" value="EVEC_0000618701"/>
</dbReference>
<gene>
    <name evidence="2" type="ORF">EVEC_LOCUS5798</name>
</gene>
<evidence type="ECO:0000313" key="3">
    <source>
        <dbReference type="Proteomes" id="UP000274131"/>
    </source>
</evidence>
<organism evidence="4">
    <name type="scientific">Enterobius vermicularis</name>
    <name type="common">Human pinworm</name>
    <dbReference type="NCBI Taxonomy" id="51028"/>
    <lineage>
        <taxon>Eukaryota</taxon>
        <taxon>Metazoa</taxon>
        <taxon>Ecdysozoa</taxon>
        <taxon>Nematoda</taxon>
        <taxon>Chromadorea</taxon>
        <taxon>Rhabditida</taxon>
        <taxon>Spirurina</taxon>
        <taxon>Oxyuridomorpha</taxon>
        <taxon>Oxyuroidea</taxon>
        <taxon>Oxyuridae</taxon>
        <taxon>Enterobius</taxon>
    </lineage>
</organism>
<sequence>MLLKGVFLVAIVVSLVNSAQVVAFGATTLYAKNSSVKEADVCLTF</sequence>
<feature type="chain" id="PRO_5043122700" evidence="1">
    <location>
        <begin position="19"/>
        <end position="45"/>
    </location>
</feature>